<dbReference type="EMBL" id="CP061282">
    <property type="protein sequence ID" value="QNS09254.1"/>
    <property type="molecule type" value="Genomic_DNA"/>
</dbReference>
<evidence type="ECO:0000256" key="1">
    <source>
        <dbReference type="ARBA" id="ARBA00022630"/>
    </source>
</evidence>
<dbReference type="GO" id="GO:0004497">
    <property type="term" value="F:monooxygenase activity"/>
    <property type="evidence" value="ECO:0007669"/>
    <property type="project" value="UniProtKB-KW"/>
</dbReference>
<sequence>MTTPRRRITLAGIIDGPGGHVAAWRHPSTQADAQLDFEFHKKNAQTLERGLFDAVFIADIVAVWGTRLDSLCRTSRTEHFEPLTLLAAYAAATEHIGLCATATTTYNEPAHIARRFASLDHLSGGRAGWNVVTSAAPWESANFGFPEHLEHGKRYERAQEFIEVVKALWDSEGRPIDHHGAHFDESGPLDVARPPQGRPVIIQAGSSPVGREFAARHAEVIFTRHNTLPDAQAFYSDLKERVAAQGRDPEKVLVWPTLAPIVAATETEAKQRLQELQDLTHDHVALRTLQDFLGDDVDLSTYPIDGPVPDIPYTNQSQSTTERLIGLARAENLSIRGLALRLMGDIVVGTPEQLADHMESWFTGRGADGFNIDFPYLPGSADDFVDHVVPELQRRGLYRTSYEGGTLRENLGLDTPAPARATDVPAGATA</sequence>
<feature type="domain" description="Luciferase-like" evidence="8">
    <location>
        <begin position="19"/>
        <end position="367"/>
    </location>
</feature>
<keyword evidence="2 6" id="KW-0288">FMN</keyword>
<dbReference type="InterPro" id="IPR016215">
    <property type="entry name" value="NTA_MOA"/>
</dbReference>
<feature type="region of interest" description="Disordered" evidence="7">
    <location>
        <begin position="409"/>
        <end position="430"/>
    </location>
</feature>
<feature type="binding site" evidence="6">
    <location>
        <position position="155"/>
    </location>
    <ligand>
        <name>FMN</name>
        <dbReference type="ChEBI" id="CHEBI:58210"/>
    </ligand>
</feature>
<organism evidence="9 10">
    <name type="scientific">Streptomyces xanthii</name>
    <dbReference type="NCBI Taxonomy" id="2768069"/>
    <lineage>
        <taxon>Bacteria</taxon>
        <taxon>Bacillati</taxon>
        <taxon>Actinomycetota</taxon>
        <taxon>Actinomycetes</taxon>
        <taxon>Kitasatosporales</taxon>
        <taxon>Streptomycetaceae</taxon>
        <taxon>Streptomyces</taxon>
    </lineage>
</organism>
<proteinExistence type="inferred from homology"/>
<dbReference type="CDD" id="cd01095">
    <property type="entry name" value="Nitrilotriacetate_monoxgenase"/>
    <property type="match status" value="1"/>
</dbReference>
<dbReference type="Pfam" id="PF00296">
    <property type="entry name" value="Bac_luciferase"/>
    <property type="match status" value="1"/>
</dbReference>
<keyword evidence="3" id="KW-0560">Oxidoreductase</keyword>
<evidence type="ECO:0000256" key="7">
    <source>
        <dbReference type="SAM" id="MobiDB-lite"/>
    </source>
</evidence>
<evidence type="ECO:0000256" key="2">
    <source>
        <dbReference type="ARBA" id="ARBA00022643"/>
    </source>
</evidence>
<dbReference type="AlphaFoldDB" id="A0A7H1BKJ9"/>
<accession>A0A7H1BKJ9</accession>
<name>A0A7H1BKJ9_9ACTN</name>
<evidence type="ECO:0000256" key="5">
    <source>
        <dbReference type="ARBA" id="ARBA00033748"/>
    </source>
</evidence>
<comment type="similarity">
    <text evidence="5">Belongs to the NtaA/SnaA/DszA monooxygenase family.</text>
</comment>
<evidence type="ECO:0000313" key="10">
    <source>
        <dbReference type="Proteomes" id="UP000516428"/>
    </source>
</evidence>
<evidence type="ECO:0000256" key="4">
    <source>
        <dbReference type="ARBA" id="ARBA00023033"/>
    </source>
</evidence>
<evidence type="ECO:0000256" key="6">
    <source>
        <dbReference type="PIRSR" id="PIRSR000337-1"/>
    </source>
</evidence>
<dbReference type="PANTHER" id="PTHR30011:SF16">
    <property type="entry name" value="C2H2 FINGER DOMAIN TRANSCRIPTION FACTOR (EUROFUNG)-RELATED"/>
    <property type="match status" value="1"/>
</dbReference>
<dbReference type="PANTHER" id="PTHR30011">
    <property type="entry name" value="ALKANESULFONATE MONOOXYGENASE-RELATED"/>
    <property type="match status" value="1"/>
</dbReference>
<dbReference type="InterPro" id="IPR036661">
    <property type="entry name" value="Luciferase-like_sf"/>
</dbReference>
<dbReference type="KEGG" id="sxn:IAG42_36500"/>
<protein>
    <submittedName>
        <fullName evidence="9">LLM class flavin-dependent oxidoreductase</fullName>
    </submittedName>
</protein>
<feature type="binding site" evidence="6">
    <location>
        <position position="206"/>
    </location>
    <ligand>
        <name>FMN</name>
        <dbReference type="ChEBI" id="CHEBI:58210"/>
    </ligand>
</feature>
<feature type="binding site" evidence="6">
    <location>
        <position position="101"/>
    </location>
    <ligand>
        <name>FMN</name>
        <dbReference type="ChEBI" id="CHEBI:58210"/>
    </ligand>
</feature>
<gene>
    <name evidence="9" type="ORF">IAG42_36500</name>
</gene>
<feature type="binding site" evidence="6">
    <location>
        <position position="207"/>
    </location>
    <ligand>
        <name>FMN</name>
        <dbReference type="ChEBI" id="CHEBI:58210"/>
    </ligand>
</feature>
<keyword evidence="1 6" id="KW-0285">Flavoprotein</keyword>
<evidence type="ECO:0000256" key="3">
    <source>
        <dbReference type="ARBA" id="ARBA00023002"/>
    </source>
</evidence>
<reference evidence="9 10" key="1">
    <citation type="submission" date="2020-09" db="EMBL/GenBank/DDBJ databases">
        <title>A novel species.</title>
        <authorList>
            <person name="Gao J."/>
        </authorList>
    </citation>
    <scope>NUCLEOTIDE SEQUENCE [LARGE SCALE GENOMIC DNA]</scope>
    <source>
        <strain evidence="9 10">CRXT-Y-14</strain>
        <plasmid evidence="9 10">unnamed1</plasmid>
    </source>
</reference>
<dbReference type="PIRSF" id="PIRSF000337">
    <property type="entry name" value="NTA_MOA"/>
    <property type="match status" value="1"/>
</dbReference>
<dbReference type="SUPFAM" id="SSF51679">
    <property type="entry name" value="Bacterial luciferase-like"/>
    <property type="match status" value="1"/>
</dbReference>
<geneLocation type="plasmid" evidence="9 10">
    <name>unnamed1</name>
</geneLocation>
<evidence type="ECO:0000313" key="9">
    <source>
        <dbReference type="EMBL" id="QNS09254.1"/>
    </source>
</evidence>
<keyword evidence="9" id="KW-0614">Plasmid</keyword>
<dbReference type="NCBIfam" id="TIGR03860">
    <property type="entry name" value="FMN_nitrolo"/>
    <property type="match status" value="1"/>
</dbReference>
<keyword evidence="4" id="KW-0503">Monooxygenase</keyword>
<evidence type="ECO:0000259" key="8">
    <source>
        <dbReference type="Pfam" id="PF00296"/>
    </source>
</evidence>
<feature type="binding site" evidence="6">
    <location>
        <position position="59"/>
    </location>
    <ligand>
        <name>FMN</name>
        <dbReference type="ChEBI" id="CHEBI:58210"/>
    </ligand>
</feature>
<dbReference type="GO" id="GO:0016705">
    <property type="term" value="F:oxidoreductase activity, acting on paired donors, with incorporation or reduction of molecular oxygen"/>
    <property type="evidence" value="ECO:0007669"/>
    <property type="project" value="InterPro"/>
</dbReference>
<dbReference type="RefSeq" id="WP_188341909.1">
    <property type="nucleotide sequence ID" value="NZ_CP061282.1"/>
</dbReference>
<feature type="binding site" evidence="6">
    <location>
        <position position="151"/>
    </location>
    <ligand>
        <name>FMN</name>
        <dbReference type="ChEBI" id="CHEBI:58210"/>
    </ligand>
</feature>
<dbReference type="Proteomes" id="UP000516428">
    <property type="component" value="Plasmid unnamed1"/>
</dbReference>
<dbReference type="Gene3D" id="3.20.20.30">
    <property type="entry name" value="Luciferase-like domain"/>
    <property type="match status" value="1"/>
</dbReference>
<keyword evidence="10" id="KW-1185">Reference proteome</keyword>
<dbReference type="InterPro" id="IPR011251">
    <property type="entry name" value="Luciferase-like_dom"/>
</dbReference>
<dbReference type="InterPro" id="IPR051260">
    <property type="entry name" value="Diverse_substr_monoxygenases"/>
</dbReference>